<dbReference type="Pfam" id="PF22995">
    <property type="entry name" value="C2CH-3rd_BIRD-IDD"/>
    <property type="match status" value="1"/>
</dbReference>
<dbReference type="PANTHER" id="PTHR10593:SF236">
    <property type="entry name" value="PROTEIN INDETERMINATE-DOMAIN 11"/>
    <property type="match status" value="1"/>
</dbReference>
<dbReference type="PANTHER" id="PTHR10593">
    <property type="entry name" value="SERINE/THREONINE-PROTEIN KINASE RIO"/>
    <property type="match status" value="1"/>
</dbReference>
<reference evidence="10" key="1">
    <citation type="submission" date="2025-08" db="UniProtKB">
        <authorList>
            <consortium name="RefSeq"/>
        </authorList>
    </citation>
    <scope>IDENTIFICATION</scope>
</reference>
<dbReference type="GO" id="GO:0003700">
    <property type="term" value="F:DNA-binding transcription factor activity"/>
    <property type="evidence" value="ECO:0007669"/>
    <property type="project" value="TreeGrafter"/>
</dbReference>
<name>A0A8N4EW83_ELAGV</name>
<organism evidence="9 10">
    <name type="scientific">Elaeis guineensis var. tenera</name>
    <name type="common">Oil palm</name>
    <dbReference type="NCBI Taxonomy" id="51953"/>
    <lineage>
        <taxon>Eukaryota</taxon>
        <taxon>Viridiplantae</taxon>
        <taxon>Streptophyta</taxon>
        <taxon>Embryophyta</taxon>
        <taxon>Tracheophyta</taxon>
        <taxon>Spermatophyta</taxon>
        <taxon>Magnoliopsida</taxon>
        <taxon>Liliopsida</taxon>
        <taxon>Arecaceae</taxon>
        <taxon>Arecoideae</taxon>
        <taxon>Cocoseae</taxon>
        <taxon>Elaeidinae</taxon>
        <taxon>Elaeis</taxon>
    </lineage>
</organism>
<evidence type="ECO:0000256" key="5">
    <source>
        <dbReference type="ARBA" id="ARBA00023015"/>
    </source>
</evidence>
<dbReference type="SMART" id="SM00355">
    <property type="entry name" value="ZnF_C2H2"/>
    <property type="match status" value="3"/>
</dbReference>
<sequence>MAKDPTAEVVALSPERLLATGVYVCGVCKRGFERDQNLQLHKRSHNLVVSLKKSGTHKKRKRVYVCPEPSCVYHDPTRALGDITGIKKHYLRKHCSRRWRCENCGKMYAVEADMKVHFNRCSTGNFRKRSCAAHQKDCNVANPRGVPMMAHEGGNGVSNVVQGVTASNASHPLMAPSFANFNEGMGSNASWTTGGYAVGGEWNAENYAGPGGCVGNGAAWFGGNDSGLPPMDALAYMSWMRF</sequence>
<evidence type="ECO:0000256" key="7">
    <source>
        <dbReference type="PROSITE-ProRule" id="PRU00042"/>
    </source>
</evidence>
<evidence type="ECO:0000256" key="6">
    <source>
        <dbReference type="ARBA" id="ARBA00023163"/>
    </source>
</evidence>
<keyword evidence="2" id="KW-0677">Repeat</keyword>
<dbReference type="Proteomes" id="UP000504607">
    <property type="component" value="Chromosome 5"/>
</dbReference>
<dbReference type="PROSITE" id="PS00028">
    <property type="entry name" value="ZINC_FINGER_C2H2_1"/>
    <property type="match status" value="1"/>
</dbReference>
<dbReference type="InterPro" id="IPR013087">
    <property type="entry name" value="Znf_C2H2_type"/>
</dbReference>
<protein>
    <submittedName>
        <fullName evidence="10">Protein indeterminate-domain 6, chloroplastic-like</fullName>
    </submittedName>
</protein>
<dbReference type="GO" id="GO:0008270">
    <property type="term" value="F:zinc ion binding"/>
    <property type="evidence" value="ECO:0007669"/>
    <property type="project" value="UniProtKB-KW"/>
</dbReference>
<evidence type="ECO:0000256" key="2">
    <source>
        <dbReference type="ARBA" id="ARBA00022737"/>
    </source>
</evidence>
<evidence type="ECO:0000313" key="10">
    <source>
        <dbReference type="RefSeq" id="XP_029120205.1"/>
    </source>
</evidence>
<dbReference type="InterPro" id="IPR055186">
    <property type="entry name" value="C2H2-2nd_BIRD-IDD"/>
</dbReference>
<dbReference type="PROSITE" id="PS50157">
    <property type="entry name" value="ZINC_FINGER_C2H2_2"/>
    <property type="match status" value="1"/>
</dbReference>
<dbReference type="AlphaFoldDB" id="A0A8N4EW83"/>
<dbReference type="Gene3D" id="3.30.160.60">
    <property type="entry name" value="Classic Zinc Finger"/>
    <property type="match status" value="1"/>
</dbReference>
<dbReference type="SUPFAM" id="SSF57667">
    <property type="entry name" value="beta-beta-alpha zinc fingers"/>
    <property type="match status" value="1"/>
</dbReference>
<dbReference type="InterPro" id="IPR031140">
    <property type="entry name" value="IDD1-16"/>
</dbReference>
<feature type="domain" description="C2H2-type" evidence="8">
    <location>
        <begin position="23"/>
        <end position="45"/>
    </location>
</feature>
<dbReference type="RefSeq" id="XP_029120205.1">
    <property type="nucleotide sequence ID" value="XM_029264372.1"/>
</dbReference>
<keyword evidence="3 7" id="KW-0863">Zinc-finger</keyword>
<accession>A0A8N4EW83</accession>
<keyword evidence="1" id="KW-0479">Metal-binding</keyword>
<keyword evidence="9" id="KW-1185">Reference proteome</keyword>
<dbReference type="OrthoDB" id="6354171at2759"/>
<evidence type="ECO:0000313" key="9">
    <source>
        <dbReference type="Proteomes" id="UP000504607"/>
    </source>
</evidence>
<evidence type="ECO:0000259" key="8">
    <source>
        <dbReference type="PROSITE" id="PS50157"/>
    </source>
</evidence>
<keyword evidence="5" id="KW-0805">Transcription regulation</keyword>
<keyword evidence="6" id="KW-0804">Transcription</keyword>
<evidence type="ECO:0000256" key="3">
    <source>
        <dbReference type="ARBA" id="ARBA00022771"/>
    </source>
</evidence>
<dbReference type="Pfam" id="PF22996">
    <property type="entry name" value="C2H2-2nd_BIRD-IDD"/>
    <property type="match status" value="1"/>
</dbReference>
<dbReference type="InterPro" id="IPR055187">
    <property type="entry name" value="C2CH-3rd_BIRD-IDD"/>
</dbReference>
<evidence type="ECO:0000256" key="1">
    <source>
        <dbReference type="ARBA" id="ARBA00022723"/>
    </source>
</evidence>
<dbReference type="InterPro" id="IPR036236">
    <property type="entry name" value="Znf_C2H2_sf"/>
</dbReference>
<dbReference type="GO" id="GO:0005634">
    <property type="term" value="C:nucleus"/>
    <property type="evidence" value="ECO:0007669"/>
    <property type="project" value="TreeGrafter"/>
</dbReference>
<gene>
    <name evidence="10" type="primary">LOC105044700</name>
</gene>
<evidence type="ECO:0000256" key="4">
    <source>
        <dbReference type="ARBA" id="ARBA00022833"/>
    </source>
</evidence>
<keyword evidence="4" id="KW-0862">Zinc</keyword>
<proteinExistence type="predicted"/>